<accession>A0AAU7JVN6</accession>
<gene>
    <name evidence="1" type="ORF">ABEG17_02550</name>
</gene>
<proteinExistence type="predicted"/>
<reference evidence="1" key="1">
    <citation type="submission" date="2024-05" db="EMBL/GenBank/DDBJ databases">
        <authorList>
            <person name="Kim S."/>
            <person name="Heo J."/>
            <person name="Choi H."/>
            <person name="Choi Y."/>
            <person name="Kwon S.-W."/>
            <person name="Kim Y."/>
        </authorList>
    </citation>
    <scope>NUCLEOTIDE SEQUENCE</scope>
    <source>
        <strain evidence="1">KACC 23699</strain>
    </source>
</reference>
<dbReference type="RefSeq" id="WP_406831715.1">
    <property type="nucleotide sequence ID" value="NZ_CP157483.1"/>
</dbReference>
<evidence type="ECO:0000313" key="1">
    <source>
        <dbReference type="EMBL" id="XBO44225.1"/>
    </source>
</evidence>
<sequence>MTVNMVYAVSARAEDVDVLVVGDRIARADDLSDVFGRQLLPRQLTRLPRLIARATTAVDRAGTDGIVVAHEIATELADLREVRDVITLRLAGQTASTSSVNA</sequence>
<dbReference type="EMBL" id="CP157483">
    <property type="protein sequence ID" value="XBO44225.1"/>
    <property type="molecule type" value="Genomic_DNA"/>
</dbReference>
<organism evidence="1">
    <name type="scientific">Pedococcus sp. KACC 23699</name>
    <dbReference type="NCBI Taxonomy" id="3149228"/>
    <lineage>
        <taxon>Bacteria</taxon>
        <taxon>Bacillati</taxon>
        <taxon>Actinomycetota</taxon>
        <taxon>Actinomycetes</taxon>
        <taxon>Micrococcales</taxon>
        <taxon>Intrasporangiaceae</taxon>
        <taxon>Pedococcus</taxon>
    </lineage>
</organism>
<dbReference type="AlphaFoldDB" id="A0AAU7JVN6"/>
<protein>
    <submittedName>
        <fullName evidence="1">Uncharacterized protein</fullName>
    </submittedName>
</protein>
<name>A0AAU7JVN6_9MICO</name>